<dbReference type="InterPro" id="IPR042070">
    <property type="entry name" value="PucR_C-HTH_sf"/>
</dbReference>
<sequence length="532" mass="60399">MKVTLSDVLQLSVLRNAQVVSTPDLITRPVADIMIMEGHDVEKWVEPDEIILTSLVGYTEETESTFVSLFRRLGELQCAAVIVKLGRYLQHIPPAIKKVSMAIGLPLILIDNHIRYRDIMLQVMELLFTETNRQLRYYREINQQYVALMAESPNTRALLQLLSTILGNPVTIVGGIRWADRTDQPDGTISHETVTPHPANKLHSRSYFHHAFTRASTQHSEVLTKLNVPGTAPQFLCIAESSQPLSDSDYIAVDTAVNFISLQQTIQTNLENVKRTQFNDAIDSVINETHETTANFPAILSEHGFDPTREFFLVYCEAGIDSTADGTFFEKNPVFTRHLILNTQSRFPHCLYRIWPNRLLFIIQADMAIDAVQAQLLTMAQQVTAEKHRQYQPHVVLSPKIPFAQFKETSEDCLSVLLLASIIYADKPFFVVTKNDLGIYQLLLNHLNTQDLEAVIPTELLAMHRAEPDLVDTLHAFIAHLYNVTDSADNLYIHPKTMSYRLKKMTKKYHIDLRNTDTLANLMIGINLLKLI</sequence>
<evidence type="ECO:0000259" key="1">
    <source>
        <dbReference type="Pfam" id="PF07905"/>
    </source>
</evidence>
<proteinExistence type="predicted"/>
<protein>
    <recommendedName>
        <fullName evidence="5">PucR family transcriptional regulator</fullName>
    </recommendedName>
</protein>
<dbReference type="Pfam" id="PF07905">
    <property type="entry name" value="PucR"/>
    <property type="match status" value="1"/>
</dbReference>
<name>A0A0R1N9N7_9LACO</name>
<dbReference type="Gene3D" id="1.10.10.2840">
    <property type="entry name" value="PucR C-terminal helix-turn-helix domain"/>
    <property type="match status" value="1"/>
</dbReference>
<accession>A0A0R1N9N7</accession>
<evidence type="ECO:0000259" key="2">
    <source>
        <dbReference type="Pfam" id="PF13556"/>
    </source>
</evidence>
<dbReference type="EMBL" id="AZEC01000001">
    <property type="protein sequence ID" value="KRL14418.1"/>
    <property type="molecule type" value="Genomic_DNA"/>
</dbReference>
<dbReference type="PATRIC" id="fig|1423792.3.peg.68"/>
<dbReference type="InterPro" id="IPR025736">
    <property type="entry name" value="PucR_C-HTH_dom"/>
</dbReference>
<dbReference type="Proteomes" id="UP000051330">
    <property type="component" value="Unassembled WGS sequence"/>
</dbReference>
<comment type="caution">
    <text evidence="3">The sequence shown here is derived from an EMBL/GenBank/DDBJ whole genome shotgun (WGS) entry which is preliminary data.</text>
</comment>
<keyword evidence="4" id="KW-1185">Reference proteome</keyword>
<evidence type="ECO:0000313" key="3">
    <source>
        <dbReference type="EMBL" id="KRL14418.1"/>
    </source>
</evidence>
<dbReference type="InterPro" id="IPR051448">
    <property type="entry name" value="CdaR-like_regulators"/>
</dbReference>
<dbReference type="PANTHER" id="PTHR33744">
    <property type="entry name" value="CARBOHYDRATE DIACID REGULATOR"/>
    <property type="match status" value="1"/>
</dbReference>
<gene>
    <name evidence="3" type="ORF">FD09_GL000066</name>
</gene>
<dbReference type="Pfam" id="PF13556">
    <property type="entry name" value="HTH_30"/>
    <property type="match status" value="1"/>
</dbReference>
<evidence type="ECO:0000313" key="4">
    <source>
        <dbReference type="Proteomes" id="UP000051330"/>
    </source>
</evidence>
<dbReference type="InterPro" id="IPR012914">
    <property type="entry name" value="PucR_dom"/>
</dbReference>
<dbReference type="RefSeq" id="WP_057817111.1">
    <property type="nucleotide sequence ID" value="NZ_AZEC01000001.1"/>
</dbReference>
<reference evidence="3 4" key="1">
    <citation type="journal article" date="2015" name="Genome Announc.">
        <title>Expanding the biotechnology potential of lactobacilli through comparative genomics of 213 strains and associated genera.</title>
        <authorList>
            <person name="Sun Z."/>
            <person name="Harris H.M."/>
            <person name="McCann A."/>
            <person name="Guo C."/>
            <person name="Argimon S."/>
            <person name="Zhang W."/>
            <person name="Yang X."/>
            <person name="Jeffery I.B."/>
            <person name="Cooney J.C."/>
            <person name="Kagawa T.F."/>
            <person name="Liu W."/>
            <person name="Song Y."/>
            <person name="Salvetti E."/>
            <person name="Wrobel A."/>
            <person name="Rasinkangas P."/>
            <person name="Parkhill J."/>
            <person name="Rea M.C."/>
            <person name="O'Sullivan O."/>
            <person name="Ritari J."/>
            <person name="Douillard F.P."/>
            <person name="Paul Ross R."/>
            <person name="Yang R."/>
            <person name="Briner A.E."/>
            <person name="Felis G.E."/>
            <person name="de Vos W.M."/>
            <person name="Barrangou R."/>
            <person name="Klaenhammer T.R."/>
            <person name="Caufield P.W."/>
            <person name="Cui Y."/>
            <person name="Zhang H."/>
            <person name="O'Toole P.W."/>
        </authorList>
    </citation>
    <scope>NUCLEOTIDE SEQUENCE [LARGE SCALE GENOMIC DNA]</scope>
    <source>
        <strain evidence="3 4">DSM 12744</strain>
    </source>
</reference>
<dbReference type="AlphaFoldDB" id="A0A0R1N9N7"/>
<feature type="domain" description="Purine catabolism PurC-like" evidence="1">
    <location>
        <begin position="7"/>
        <end position="127"/>
    </location>
</feature>
<dbReference type="STRING" id="1423792.FD09_GL000066"/>
<feature type="domain" description="PucR C-terminal helix-turn-helix" evidence="2">
    <location>
        <begin position="470"/>
        <end position="526"/>
    </location>
</feature>
<evidence type="ECO:0008006" key="5">
    <source>
        <dbReference type="Google" id="ProtNLM"/>
    </source>
</evidence>
<dbReference type="PANTHER" id="PTHR33744:SF1">
    <property type="entry name" value="DNA-BINDING TRANSCRIPTIONAL ACTIVATOR ADER"/>
    <property type="match status" value="1"/>
</dbReference>
<organism evidence="3 4">
    <name type="scientific">Schleiferilactobacillus perolens DSM 12744</name>
    <dbReference type="NCBI Taxonomy" id="1423792"/>
    <lineage>
        <taxon>Bacteria</taxon>
        <taxon>Bacillati</taxon>
        <taxon>Bacillota</taxon>
        <taxon>Bacilli</taxon>
        <taxon>Lactobacillales</taxon>
        <taxon>Lactobacillaceae</taxon>
        <taxon>Schleiferilactobacillus</taxon>
    </lineage>
</organism>
<dbReference type="OrthoDB" id="142218at2"/>